<reference evidence="1" key="2">
    <citation type="submission" date="2015-03" db="UniProtKB">
        <authorList>
            <consortium name="EnsemblPlants"/>
        </authorList>
    </citation>
    <scope>IDENTIFICATION</scope>
</reference>
<dbReference type="HOGENOM" id="CLU_2852779_0_0_1"/>
<evidence type="ECO:0000313" key="1">
    <source>
        <dbReference type="EnsemblPlants" id="Bo5g086800.1"/>
    </source>
</evidence>
<protein>
    <submittedName>
        <fullName evidence="1">Uncharacterized protein</fullName>
    </submittedName>
</protein>
<proteinExistence type="predicted"/>
<dbReference type="Gramene" id="Bo5g086800.1">
    <property type="protein sequence ID" value="Bo5g086800.1"/>
    <property type="gene ID" value="Bo5g086800"/>
</dbReference>
<accession>A0A0D3CGL0</accession>
<name>A0A0D3CGL0_BRAOL</name>
<organism evidence="1 2">
    <name type="scientific">Brassica oleracea var. oleracea</name>
    <dbReference type="NCBI Taxonomy" id="109376"/>
    <lineage>
        <taxon>Eukaryota</taxon>
        <taxon>Viridiplantae</taxon>
        <taxon>Streptophyta</taxon>
        <taxon>Embryophyta</taxon>
        <taxon>Tracheophyta</taxon>
        <taxon>Spermatophyta</taxon>
        <taxon>Magnoliopsida</taxon>
        <taxon>eudicotyledons</taxon>
        <taxon>Gunneridae</taxon>
        <taxon>Pentapetalae</taxon>
        <taxon>rosids</taxon>
        <taxon>malvids</taxon>
        <taxon>Brassicales</taxon>
        <taxon>Brassicaceae</taxon>
        <taxon>Brassiceae</taxon>
        <taxon>Brassica</taxon>
    </lineage>
</organism>
<dbReference type="AlphaFoldDB" id="A0A0D3CGL0"/>
<keyword evidence="2" id="KW-1185">Reference proteome</keyword>
<evidence type="ECO:0000313" key="2">
    <source>
        <dbReference type="Proteomes" id="UP000032141"/>
    </source>
</evidence>
<dbReference type="EnsemblPlants" id="Bo5g086800.1">
    <property type="protein sequence ID" value="Bo5g086800.1"/>
    <property type="gene ID" value="Bo5g086800"/>
</dbReference>
<dbReference type="Proteomes" id="UP000032141">
    <property type="component" value="Chromosome C5"/>
</dbReference>
<sequence length="65" mass="7261">MSVVRIVSGWVRQRALVQLHSTGAAAESANPWIGCLKYTNDAAKSNMAHQFLNYKLLQLLVMDED</sequence>
<reference evidence="1 2" key="1">
    <citation type="journal article" date="2014" name="Genome Biol.">
        <title>Transcriptome and methylome profiling reveals relics of genome dominance in the mesopolyploid Brassica oleracea.</title>
        <authorList>
            <person name="Parkin I.A."/>
            <person name="Koh C."/>
            <person name="Tang H."/>
            <person name="Robinson S.J."/>
            <person name="Kagale S."/>
            <person name="Clarke W.E."/>
            <person name="Town C.D."/>
            <person name="Nixon J."/>
            <person name="Krishnakumar V."/>
            <person name="Bidwell S.L."/>
            <person name="Denoeud F."/>
            <person name="Belcram H."/>
            <person name="Links M.G."/>
            <person name="Just J."/>
            <person name="Clarke C."/>
            <person name="Bender T."/>
            <person name="Huebert T."/>
            <person name="Mason A.S."/>
            <person name="Pires J.C."/>
            <person name="Barker G."/>
            <person name="Moore J."/>
            <person name="Walley P.G."/>
            <person name="Manoli S."/>
            <person name="Batley J."/>
            <person name="Edwards D."/>
            <person name="Nelson M.N."/>
            <person name="Wang X."/>
            <person name="Paterson A.H."/>
            <person name="King G."/>
            <person name="Bancroft I."/>
            <person name="Chalhoub B."/>
            <person name="Sharpe A.G."/>
        </authorList>
    </citation>
    <scope>NUCLEOTIDE SEQUENCE</scope>
    <source>
        <strain evidence="1 2">cv. TO1000</strain>
    </source>
</reference>